<reference evidence="2 5" key="4">
    <citation type="journal article" date="2019" name="Nat. Med.">
        <title>A library of human gut bacterial isolates paired with longitudinal multiomics data enables mechanistic microbiome research.</title>
        <authorList>
            <person name="Poyet M."/>
            <person name="Groussin M."/>
            <person name="Gibbons S.M."/>
            <person name="Avila-Pacheco J."/>
            <person name="Jiang X."/>
            <person name="Kearney S.M."/>
            <person name="Perrotta A.R."/>
            <person name="Berdy B."/>
            <person name="Zhao S."/>
            <person name="Lieberman T.D."/>
            <person name="Swanson P.K."/>
            <person name="Smith M."/>
            <person name="Roesemann S."/>
            <person name="Alexander J.E."/>
            <person name="Rich S.A."/>
            <person name="Livny J."/>
            <person name="Vlamakis H."/>
            <person name="Clish C."/>
            <person name="Bullock K."/>
            <person name="Deik A."/>
            <person name="Scott J."/>
            <person name="Pierce K.A."/>
            <person name="Xavier R.J."/>
            <person name="Alm E.J."/>
        </authorList>
    </citation>
    <scope>NUCLEOTIDE SEQUENCE [LARGE SCALE GENOMIC DNA]</scope>
    <source>
        <strain evidence="2 5">BIOML-A1</strain>
    </source>
</reference>
<dbReference type="EMBL" id="QIBW01000002">
    <property type="protein sequence ID" value="ROT91419.1"/>
    <property type="molecule type" value="Genomic_DNA"/>
</dbReference>
<evidence type="ECO:0000313" key="4">
    <source>
        <dbReference type="Proteomes" id="UP000285258"/>
    </source>
</evidence>
<dbReference type="RefSeq" id="WP_096227711.1">
    <property type="nucleotide sequence ID" value="NZ_CP168029.1"/>
</dbReference>
<dbReference type="EMBL" id="WKZA01000013">
    <property type="protein sequence ID" value="MSA94376.1"/>
    <property type="molecule type" value="Genomic_DNA"/>
</dbReference>
<evidence type="ECO:0000313" key="2">
    <source>
        <dbReference type="EMBL" id="MSA94376.1"/>
    </source>
</evidence>
<evidence type="ECO:0000313" key="3">
    <source>
        <dbReference type="EMBL" id="ROT91419.1"/>
    </source>
</evidence>
<keyword evidence="3" id="KW-0547">Nucleotide-binding</keyword>
<evidence type="ECO:0000313" key="5">
    <source>
        <dbReference type="Proteomes" id="UP000462865"/>
    </source>
</evidence>
<proteinExistence type="predicted"/>
<keyword evidence="3" id="KW-0067">ATP-binding</keyword>
<dbReference type="AlphaFoldDB" id="A0A423UMQ5"/>
<dbReference type="Proteomes" id="UP000285258">
    <property type="component" value="Unassembled WGS sequence"/>
</dbReference>
<dbReference type="InterPro" id="IPR025420">
    <property type="entry name" value="DUF4143"/>
</dbReference>
<dbReference type="Proteomes" id="UP000462865">
    <property type="component" value="Unassembled WGS sequence"/>
</dbReference>
<gene>
    <name evidence="3" type="ORF">DMP12_01780</name>
    <name evidence="2" type="ORF">GKG38_04735</name>
</gene>
<dbReference type="Pfam" id="PF13635">
    <property type="entry name" value="DUF4143"/>
    <property type="match status" value="1"/>
</dbReference>
<reference evidence="3" key="2">
    <citation type="journal article" date="2019" name="Int. J. Syst. Evol. Microbiol.">
        <title>Gordonibacter faecihominis is a later heterotypic synonym of Gordonibacter urolithinfaciens.</title>
        <authorList>
            <person name="Danylec N."/>
            <person name="Stoll D.A."/>
            <person name="Huch M."/>
        </authorList>
    </citation>
    <scope>NUCLEOTIDE SEQUENCE</scope>
    <source>
        <strain evidence="3">DSM 27213</strain>
    </source>
</reference>
<sequence>MPHANLKPDGYLPRIVDEQVAHYLRVFGAVEVAGAKWCGKTWTALAHGSSVSYVENDLGIAKEDPSLMLLGERPHVVDEWQLAPSIWDAVRHGVDAQRGLRGGWILTGSSTPVSRGGGEDAPKHSGAGRIGRVRMLPMSLAESGESACTVSLACLFEGEFTSSKVPSDTLELVRLACRGGWPEGIDLDAEDAQLLARDYLRLLFSESVPRHGKDGRAARKLVASLARNLGQSPTYKTILADMYGEEDEPGALMSEVTLASYLDLLNRLYLTEEVEGWVPPRRSRKRLSVKPKRYFADPSLAVATLGMSPQSLLDDWQTFGLVFENLCMRDLMVYARALPLAGDVPVRYYRDDAGLEADAIVELADGRWAAFEFKVGESKVGEGVASLKRLRKKVSENPKARTSPPEFLAVIAGVSEYARKVEDGVYVIPLRALCA</sequence>
<dbReference type="PANTHER" id="PTHR43566:SF1">
    <property type="entry name" value="AAA+ ATPASE DOMAIN-CONTAINING PROTEIN"/>
    <property type="match status" value="1"/>
</dbReference>
<dbReference type="GO" id="GO:0005524">
    <property type="term" value="F:ATP binding"/>
    <property type="evidence" value="ECO:0007669"/>
    <property type="project" value="UniProtKB-KW"/>
</dbReference>
<name>A0A423UMQ5_9ACTN</name>
<dbReference type="PANTHER" id="PTHR43566">
    <property type="entry name" value="CONSERVED PROTEIN"/>
    <property type="match status" value="1"/>
</dbReference>
<evidence type="ECO:0000259" key="1">
    <source>
        <dbReference type="Pfam" id="PF13635"/>
    </source>
</evidence>
<feature type="domain" description="DUF4143" evidence="1">
    <location>
        <begin position="214"/>
        <end position="375"/>
    </location>
</feature>
<reference evidence="4" key="1">
    <citation type="submission" date="2018-05" db="EMBL/GenBank/DDBJ databases">
        <title>Genome Sequencing of selected type strains of the family Eggerthellaceae.</title>
        <authorList>
            <person name="Danylec N."/>
            <person name="Stoll D.A."/>
            <person name="Doetsch A."/>
            <person name="Huch M."/>
        </authorList>
    </citation>
    <scope>NUCLEOTIDE SEQUENCE [LARGE SCALE GENOMIC DNA]</scope>
    <source>
        <strain evidence="4">DSM 27213</strain>
    </source>
</reference>
<comment type="caution">
    <text evidence="3">The sequence shown here is derived from an EMBL/GenBank/DDBJ whole genome shotgun (WGS) entry which is preliminary data.</text>
</comment>
<organism evidence="3 4">
    <name type="scientific">Gordonibacter urolithinfaciens</name>
    <dbReference type="NCBI Taxonomy" id="1335613"/>
    <lineage>
        <taxon>Bacteria</taxon>
        <taxon>Bacillati</taxon>
        <taxon>Actinomycetota</taxon>
        <taxon>Coriobacteriia</taxon>
        <taxon>Eggerthellales</taxon>
        <taxon>Eggerthellaceae</taxon>
        <taxon>Gordonibacter</taxon>
    </lineage>
</organism>
<accession>A0A423UMQ5</accession>
<reference evidence="3" key="3">
    <citation type="journal article" date="2019" name="Microbiol. Resour. Announc.">
        <title>Draft Genome Sequences of Type Strains of Gordonibacter faecihominis, Paraeggerthella hongkongensis, Parvibacter caecicola,Slackia equolifaciens, Slackia faecicanis, and Slackia isoflavoniconvertens.</title>
        <authorList>
            <person name="Danylec N."/>
            <person name="Stoll D.A."/>
            <person name="Dotsch A."/>
            <person name="Huch M."/>
        </authorList>
    </citation>
    <scope>NUCLEOTIDE SEQUENCE</scope>
    <source>
        <strain evidence="3">DSM 27213</strain>
    </source>
</reference>
<protein>
    <submittedName>
        <fullName evidence="3">ATP-binding protein</fullName>
    </submittedName>
    <submittedName>
        <fullName evidence="2">DUF4143 domain-containing protein</fullName>
    </submittedName>
</protein>